<feature type="domain" description="Tim44-like" evidence="4">
    <location>
        <begin position="174"/>
        <end position="305"/>
    </location>
</feature>
<sequence>MKRFFAIFALMFVVVATAPHAEAKRFGGGKSFGKSYKTAPAPKSQPQQNNLNKQQANPAKNGTKKGLMGGLLGGLLAGGLLAALFAGGAFEGLQFMDILIVAVIAFVLFKIFRSMMAAKNGAMRQQGPAMAGSAPSAEKKGYYHEKDGFQQGTNAFRETSSTEPAAPAGGFGSSPTSEDVPHNFPPNFDITGFVNGARDHYRTLQQAWNVNDLAKIQEYVTPELYNELSRERASMEGEQHTEVMFVDAEVVRADHDQSTAHISLKFSGRYRDSHEGVEEDITDIWHLERDLKLPNAPWLIVGIEL</sequence>
<keyword evidence="2" id="KW-0812">Transmembrane</keyword>
<name>A0A1C3ERB8_9GAMM</name>
<dbReference type="RefSeq" id="WP_068898610.1">
    <property type="nucleotide sequence ID" value="NZ_JBHUIF010000032.1"/>
</dbReference>
<evidence type="ECO:0000256" key="1">
    <source>
        <dbReference type="SAM" id="MobiDB-lite"/>
    </source>
</evidence>
<dbReference type="Gene3D" id="3.10.450.240">
    <property type="match status" value="1"/>
</dbReference>
<dbReference type="InterPro" id="IPR032710">
    <property type="entry name" value="NTF2-like_dom_sf"/>
</dbReference>
<reference evidence="5 6" key="1">
    <citation type="submission" date="2016-05" db="EMBL/GenBank/DDBJ databases">
        <title>Genomic Taxonomy of the Vibrionaceae.</title>
        <authorList>
            <person name="Gomez-Gil B."/>
            <person name="Enciso-Ibarra J."/>
        </authorList>
    </citation>
    <scope>NUCLEOTIDE SEQUENCE [LARGE SCALE GENOMIC DNA]</scope>
    <source>
        <strain evidence="5 6">CAIM 1920</strain>
    </source>
</reference>
<evidence type="ECO:0000313" key="5">
    <source>
        <dbReference type="EMBL" id="ODA35795.1"/>
    </source>
</evidence>
<dbReference type="AlphaFoldDB" id="A0A1C3ERB8"/>
<evidence type="ECO:0000256" key="2">
    <source>
        <dbReference type="SAM" id="Phobius"/>
    </source>
</evidence>
<keyword evidence="6" id="KW-1185">Reference proteome</keyword>
<keyword evidence="2" id="KW-0472">Membrane</keyword>
<dbReference type="EMBL" id="LYBM01000002">
    <property type="protein sequence ID" value="ODA35795.1"/>
    <property type="molecule type" value="Genomic_DNA"/>
</dbReference>
<proteinExistence type="predicted"/>
<evidence type="ECO:0000259" key="4">
    <source>
        <dbReference type="SMART" id="SM00978"/>
    </source>
</evidence>
<evidence type="ECO:0000256" key="3">
    <source>
        <dbReference type="SAM" id="SignalP"/>
    </source>
</evidence>
<feature type="transmembrane region" description="Helical" evidence="2">
    <location>
        <begin position="98"/>
        <end position="116"/>
    </location>
</feature>
<accession>A0A1C3ERB8</accession>
<evidence type="ECO:0000313" key="6">
    <source>
        <dbReference type="Proteomes" id="UP000094936"/>
    </source>
</evidence>
<dbReference type="STRING" id="1080227.A8L45_01790"/>
<dbReference type="PANTHER" id="PTHR41542">
    <property type="entry name" value="BLL5807 PROTEIN"/>
    <property type="match status" value="1"/>
</dbReference>
<feature type="region of interest" description="Disordered" evidence="1">
    <location>
        <begin position="37"/>
        <end position="62"/>
    </location>
</feature>
<dbReference type="Proteomes" id="UP000094936">
    <property type="component" value="Unassembled WGS sequence"/>
</dbReference>
<feature type="compositionally biased region" description="Polar residues" evidence="1">
    <location>
        <begin position="44"/>
        <end position="60"/>
    </location>
</feature>
<dbReference type="OrthoDB" id="5298777at2"/>
<protein>
    <submittedName>
        <fullName evidence="5">Preprotein translocase subunit Tim44</fullName>
    </submittedName>
</protein>
<dbReference type="SMART" id="SM00978">
    <property type="entry name" value="Tim44"/>
    <property type="match status" value="1"/>
</dbReference>
<dbReference type="InterPro" id="IPR007379">
    <property type="entry name" value="Tim44-like_dom"/>
</dbReference>
<gene>
    <name evidence="5" type="ORF">A8L45_01790</name>
</gene>
<feature type="signal peptide" evidence="3">
    <location>
        <begin position="1"/>
        <end position="21"/>
    </location>
</feature>
<feature type="transmembrane region" description="Helical" evidence="2">
    <location>
        <begin position="67"/>
        <end position="86"/>
    </location>
</feature>
<keyword evidence="3" id="KW-0732">Signal</keyword>
<dbReference type="PANTHER" id="PTHR41542:SF1">
    <property type="entry name" value="BLL5807 PROTEIN"/>
    <property type="match status" value="1"/>
</dbReference>
<keyword evidence="2" id="KW-1133">Transmembrane helix</keyword>
<feature type="region of interest" description="Disordered" evidence="1">
    <location>
        <begin position="157"/>
        <end position="185"/>
    </location>
</feature>
<comment type="caution">
    <text evidence="5">The sequence shown here is derived from an EMBL/GenBank/DDBJ whole genome shotgun (WGS) entry which is preliminary data.</text>
</comment>
<dbReference type="Pfam" id="PF04280">
    <property type="entry name" value="Tim44"/>
    <property type="match status" value="1"/>
</dbReference>
<organism evidence="5 6">
    <name type="scientific">Veronia pacifica</name>
    <dbReference type="NCBI Taxonomy" id="1080227"/>
    <lineage>
        <taxon>Bacteria</taxon>
        <taxon>Pseudomonadati</taxon>
        <taxon>Pseudomonadota</taxon>
        <taxon>Gammaproteobacteria</taxon>
        <taxon>Vibrionales</taxon>
        <taxon>Vibrionaceae</taxon>
        <taxon>Veronia</taxon>
    </lineage>
</organism>
<dbReference type="SUPFAM" id="SSF54427">
    <property type="entry name" value="NTF2-like"/>
    <property type="match status" value="1"/>
</dbReference>
<feature type="chain" id="PRO_5008673356" evidence="3">
    <location>
        <begin position="22"/>
        <end position="305"/>
    </location>
</feature>